<feature type="transmembrane region" description="Helical" evidence="6">
    <location>
        <begin position="275"/>
        <end position="296"/>
    </location>
</feature>
<keyword evidence="8" id="KW-1185">Reference proteome</keyword>
<keyword evidence="3 6" id="KW-0812">Transmembrane</keyword>
<dbReference type="GeneID" id="8587582"/>
<dbReference type="CTD" id="8587582"/>
<evidence type="ECO:0000256" key="6">
    <source>
        <dbReference type="SAM" id="Phobius"/>
    </source>
</evidence>
<dbReference type="OMA" id="FEPWICY"/>
<dbReference type="SUPFAM" id="SSF81321">
    <property type="entry name" value="Family A G protein-coupled receptor-like"/>
    <property type="match status" value="1"/>
</dbReference>
<dbReference type="Proteomes" id="UP000008549">
    <property type="component" value="Unassembled WGS sequence"/>
</dbReference>
<dbReference type="GO" id="GO:0016020">
    <property type="term" value="C:membrane"/>
    <property type="evidence" value="ECO:0007669"/>
    <property type="project" value="UniProtKB-SubCell"/>
</dbReference>
<evidence type="ECO:0000313" key="9">
    <source>
        <dbReference type="WormBase" id="CBG05282"/>
    </source>
</evidence>
<reference evidence="7 8" key="2">
    <citation type="journal article" date="2011" name="PLoS Genet.">
        <title>Caenorhabditis briggsae recombinant inbred line genotypes reveal inter-strain incompatibility and the evolution of recombination.</title>
        <authorList>
            <person name="Ross J.A."/>
            <person name="Koboldt D.C."/>
            <person name="Staisch J.E."/>
            <person name="Chamberlin H.M."/>
            <person name="Gupta B.P."/>
            <person name="Miller R.D."/>
            <person name="Baird S.E."/>
            <person name="Haag E.S."/>
        </authorList>
    </citation>
    <scope>NUCLEOTIDE SEQUENCE [LARGE SCALE GENOMIC DNA]</scope>
    <source>
        <strain evidence="7 8">AF16</strain>
    </source>
</reference>
<dbReference type="EMBL" id="HE601042">
    <property type="protein sequence ID" value="CAP25801.1"/>
    <property type="molecule type" value="Genomic_DNA"/>
</dbReference>
<protein>
    <submittedName>
        <fullName evidence="7">Protein CBR-SRD-36</fullName>
    </submittedName>
</protein>
<dbReference type="HOGENOM" id="CLU_057924_2_0_1"/>
<evidence type="ECO:0000256" key="3">
    <source>
        <dbReference type="ARBA" id="ARBA00022692"/>
    </source>
</evidence>
<gene>
    <name evidence="9" type="primary">srd-36</name>
    <name evidence="7" type="synonym">Cbr-srd-36</name>
    <name evidence="9" type="ORF">CBG05282</name>
    <name evidence="7" type="ORF">CBG_05282</name>
</gene>
<keyword evidence="5 6" id="KW-0472">Membrane</keyword>
<evidence type="ECO:0000256" key="1">
    <source>
        <dbReference type="ARBA" id="ARBA00004141"/>
    </source>
</evidence>
<dbReference type="eggNOG" id="ENOG502THB0">
    <property type="taxonomic scope" value="Eukaryota"/>
</dbReference>
<evidence type="ECO:0000313" key="8">
    <source>
        <dbReference type="Proteomes" id="UP000008549"/>
    </source>
</evidence>
<feature type="transmembrane region" description="Helical" evidence="6">
    <location>
        <begin position="233"/>
        <end position="255"/>
    </location>
</feature>
<dbReference type="WormBase" id="CBG05282">
    <property type="protein sequence ID" value="CBP01324"/>
    <property type="gene ID" value="WBGene00027771"/>
    <property type="gene designation" value="Cbr-srd-36"/>
</dbReference>
<comment type="similarity">
    <text evidence="2">Belongs to the nematode receptor-like protein srd family.</text>
</comment>
<organism evidence="7 8">
    <name type="scientific">Caenorhabditis briggsae</name>
    <dbReference type="NCBI Taxonomy" id="6238"/>
    <lineage>
        <taxon>Eukaryota</taxon>
        <taxon>Metazoa</taxon>
        <taxon>Ecdysozoa</taxon>
        <taxon>Nematoda</taxon>
        <taxon>Chromadorea</taxon>
        <taxon>Rhabditida</taxon>
        <taxon>Rhabditina</taxon>
        <taxon>Rhabditomorpha</taxon>
        <taxon>Rhabditoidea</taxon>
        <taxon>Rhabditidae</taxon>
        <taxon>Peloderinae</taxon>
        <taxon>Caenorhabditis</taxon>
    </lineage>
</organism>
<evidence type="ECO:0000256" key="2">
    <source>
        <dbReference type="ARBA" id="ARBA00009166"/>
    </source>
</evidence>
<dbReference type="InParanoid" id="A8WZJ1"/>
<dbReference type="KEGG" id="cbr:CBG_05282"/>
<evidence type="ECO:0000313" key="7">
    <source>
        <dbReference type="EMBL" id="CAP25801.1"/>
    </source>
</evidence>
<comment type="subcellular location">
    <subcellularLocation>
        <location evidence="1">Membrane</location>
        <topology evidence="1">Multi-pass membrane protein</topology>
    </subcellularLocation>
</comment>
<proteinExistence type="inferred from homology"/>
<reference evidence="7 8" key="1">
    <citation type="journal article" date="2003" name="PLoS Biol.">
        <title>The genome sequence of Caenorhabditis briggsae: a platform for comparative genomics.</title>
        <authorList>
            <person name="Stein L.D."/>
            <person name="Bao Z."/>
            <person name="Blasiar D."/>
            <person name="Blumenthal T."/>
            <person name="Brent M.R."/>
            <person name="Chen N."/>
            <person name="Chinwalla A."/>
            <person name="Clarke L."/>
            <person name="Clee C."/>
            <person name="Coghlan A."/>
            <person name="Coulson A."/>
            <person name="D'Eustachio P."/>
            <person name="Fitch D.H."/>
            <person name="Fulton L.A."/>
            <person name="Fulton R.E."/>
            <person name="Griffiths-Jones S."/>
            <person name="Harris T.W."/>
            <person name="Hillier L.W."/>
            <person name="Kamath R."/>
            <person name="Kuwabara P.E."/>
            <person name="Mardis E.R."/>
            <person name="Marra M.A."/>
            <person name="Miner T.L."/>
            <person name="Minx P."/>
            <person name="Mullikin J.C."/>
            <person name="Plumb R.W."/>
            <person name="Rogers J."/>
            <person name="Schein J.E."/>
            <person name="Sohrmann M."/>
            <person name="Spieth J."/>
            <person name="Stajich J.E."/>
            <person name="Wei C."/>
            <person name="Willey D."/>
            <person name="Wilson R.K."/>
            <person name="Durbin R."/>
            <person name="Waterston R.H."/>
        </authorList>
    </citation>
    <scope>NUCLEOTIDE SEQUENCE [LARGE SCALE GENOMIC DNA]</scope>
    <source>
        <strain evidence="7 8">AF16</strain>
    </source>
</reference>
<dbReference type="Pfam" id="PF10317">
    <property type="entry name" value="7TM_GPCR_Srd"/>
    <property type="match status" value="1"/>
</dbReference>
<dbReference type="RefSeq" id="XP_002645583.1">
    <property type="nucleotide sequence ID" value="XM_002645537.1"/>
</dbReference>
<dbReference type="InterPro" id="IPR019421">
    <property type="entry name" value="7TM_GPCR_serpentine_rcpt_Srd"/>
</dbReference>
<dbReference type="PANTHER" id="PTHR22945:SF11">
    <property type="entry name" value="SERPENTINE RECEPTOR, CLASS D (DELTA)"/>
    <property type="match status" value="1"/>
</dbReference>
<evidence type="ECO:0000256" key="4">
    <source>
        <dbReference type="ARBA" id="ARBA00022989"/>
    </source>
</evidence>
<keyword evidence="4 6" id="KW-1133">Transmembrane helix</keyword>
<dbReference type="FunCoup" id="A8WZJ1">
    <property type="interactions" value="7"/>
</dbReference>
<name>A8WZJ1_CAEBR</name>
<feature type="transmembrane region" description="Helical" evidence="6">
    <location>
        <begin position="134"/>
        <end position="152"/>
    </location>
</feature>
<feature type="transmembrane region" description="Helical" evidence="6">
    <location>
        <begin position="12"/>
        <end position="33"/>
    </location>
</feature>
<dbReference type="AlphaFoldDB" id="A8WZJ1"/>
<feature type="transmembrane region" description="Helical" evidence="6">
    <location>
        <begin position="193"/>
        <end position="212"/>
    </location>
</feature>
<feature type="transmembrane region" description="Helical" evidence="6">
    <location>
        <begin position="45"/>
        <end position="69"/>
    </location>
</feature>
<dbReference type="STRING" id="6238.A8WZJ1"/>
<dbReference type="PANTHER" id="PTHR22945">
    <property type="entry name" value="SERPENTINE RECEPTOR, CLASS D DELTA"/>
    <property type="match status" value="1"/>
</dbReference>
<sequence length="322" mass="38071">MLAEEYKTILSIFYPIFFVITLIAQLFLMFLIIKHSPKSIHMLRIILGLTCIFQIILAFSAFFVQVRFVTTKKPIEMWSYGVCRHFEPWICYCFYQTEQMSAMASGLTIYGTFYLKYRMVKGVQLTKLEIIKTYAMFFCPFFLSLILVIIIIKTQTLSWESEEQLHLLNYFLYANADYLAIASLSFSKWPNTLNLMIFTSCIIVIPIMCYYCRKKTLSQIYLQLENMSAPRQNLYKSFIMGLSVQCSLPYIFYVPIYTLYYYCLITGREVLFLEFHLTLVPALPAIIDPLVSVYFVTPFRRKIMRWIKREREVIRTTSAFTK</sequence>
<dbReference type="InterPro" id="IPR050920">
    <property type="entry name" value="Nematode_rcpt-like_delta"/>
</dbReference>
<evidence type="ECO:0000256" key="5">
    <source>
        <dbReference type="ARBA" id="ARBA00023136"/>
    </source>
</evidence>
<feature type="transmembrane region" description="Helical" evidence="6">
    <location>
        <begin position="89"/>
        <end position="113"/>
    </location>
</feature>
<accession>A8WZJ1</accession>